<sequence length="200" mass="23596">MHIRNITRAVDKIKKKKIVTTVKTITDVIGVEEMDLSPTLNDECRRHVSELVKKYKPIRLFSQRVVKENKKKFIKETKETKSQNAKKYLVLFRKRGKVDGYLIPVPKVVFVPIHHIDFNGTDKEDMKINEILNEERNKKIGKKNYNKRVSHINDLVSIQQSQFATLMKLRPKYFGPYEVIQVTLNDLYEVGKDWTVRRVQ</sequence>
<reference evidence="1 2" key="1">
    <citation type="submission" date="2021-06" db="EMBL/GenBank/DDBJ databases">
        <title>Caerostris extrusa draft genome.</title>
        <authorList>
            <person name="Kono N."/>
            <person name="Arakawa K."/>
        </authorList>
    </citation>
    <scope>NUCLEOTIDE SEQUENCE [LARGE SCALE GENOMIC DNA]</scope>
</reference>
<evidence type="ECO:0008006" key="3">
    <source>
        <dbReference type="Google" id="ProtNLM"/>
    </source>
</evidence>
<organism evidence="1 2">
    <name type="scientific">Caerostris extrusa</name>
    <name type="common">Bark spider</name>
    <name type="synonym">Caerostris bankana</name>
    <dbReference type="NCBI Taxonomy" id="172846"/>
    <lineage>
        <taxon>Eukaryota</taxon>
        <taxon>Metazoa</taxon>
        <taxon>Ecdysozoa</taxon>
        <taxon>Arthropoda</taxon>
        <taxon>Chelicerata</taxon>
        <taxon>Arachnida</taxon>
        <taxon>Araneae</taxon>
        <taxon>Araneomorphae</taxon>
        <taxon>Entelegynae</taxon>
        <taxon>Araneoidea</taxon>
        <taxon>Araneidae</taxon>
        <taxon>Caerostris</taxon>
    </lineage>
</organism>
<protein>
    <recommendedName>
        <fullName evidence="3">HNH homing endonuclease</fullName>
    </recommendedName>
</protein>
<accession>A0AAV4PJ96</accession>
<evidence type="ECO:0000313" key="2">
    <source>
        <dbReference type="Proteomes" id="UP001054945"/>
    </source>
</evidence>
<evidence type="ECO:0000313" key="1">
    <source>
        <dbReference type="EMBL" id="GIX97194.1"/>
    </source>
</evidence>
<comment type="caution">
    <text evidence="1">The sequence shown here is derived from an EMBL/GenBank/DDBJ whole genome shotgun (WGS) entry which is preliminary data.</text>
</comment>
<keyword evidence="2" id="KW-1185">Reference proteome</keyword>
<name>A0AAV4PJ96_CAEEX</name>
<proteinExistence type="predicted"/>
<dbReference type="Proteomes" id="UP001054945">
    <property type="component" value="Unassembled WGS sequence"/>
</dbReference>
<dbReference type="AlphaFoldDB" id="A0AAV4PJ96"/>
<dbReference type="EMBL" id="BPLR01004751">
    <property type="protein sequence ID" value="GIX97194.1"/>
    <property type="molecule type" value="Genomic_DNA"/>
</dbReference>
<gene>
    <name evidence="1" type="ORF">CEXT_130351</name>
</gene>